<dbReference type="Proteomes" id="UP000095300">
    <property type="component" value="Unassembled WGS sequence"/>
</dbReference>
<gene>
    <name evidence="4" type="primary">106090720</name>
</gene>
<dbReference type="KEGG" id="scac:106090720"/>
<dbReference type="PROSITE" id="PS00615">
    <property type="entry name" value="C_TYPE_LECTIN_1"/>
    <property type="match status" value="1"/>
</dbReference>
<dbReference type="STRING" id="35570.A0A1I8NUU3"/>
<dbReference type="VEuPathDB" id="VectorBase:SCAU002232"/>
<dbReference type="InterPro" id="IPR018378">
    <property type="entry name" value="C-type_lectin_CS"/>
</dbReference>
<evidence type="ECO:0000256" key="2">
    <source>
        <dbReference type="SAM" id="SignalP"/>
    </source>
</evidence>
<dbReference type="OrthoDB" id="6691028at2759"/>
<organism evidence="4 5">
    <name type="scientific">Stomoxys calcitrans</name>
    <name type="common">Stable fly</name>
    <name type="synonym">Conops calcitrans</name>
    <dbReference type="NCBI Taxonomy" id="35570"/>
    <lineage>
        <taxon>Eukaryota</taxon>
        <taxon>Metazoa</taxon>
        <taxon>Ecdysozoa</taxon>
        <taxon>Arthropoda</taxon>
        <taxon>Hexapoda</taxon>
        <taxon>Insecta</taxon>
        <taxon>Pterygota</taxon>
        <taxon>Neoptera</taxon>
        <taxon>Endopterygota</taxon>
        <taxon>Diptera</taxon>
        <taxon>Brachycera</taxon>
        <taxon>Muscomorpha</taxon>
        <taxon>Muscoidea</taxon>
        <taxon>Muscidae</taxon>
        <taxon>Stomoxys</taxon>
    </lineage>
</organism>
<dbReference type="Pfam" id="PF00059">
    <property type="entry name" value="Lectin_C"/>
    <property type="match status" value="1"/>
</dbReference>
<dbReference type="InterPro" id="IPR050111">
    <property type="entry name" value="C-type_lectin/snaclec_domain"/>
</dbReference>
<dbReference type="CDD" id="cd00037">
    <property type="entry name" value="CLECT"/>
    <property type="match status" value="1"/>
</dbReference>
<dbReference type="SMART" id="SM00034">
    <property type="entry name" value="CLECT"/>
    <property type="match status" value="1"/>
</dbReference>
<dbReference type="AlphaFoldDB" id="A0A1I8NUU3"/>
<evidence type="ECO:0000313" key="5">
    <source>
        <dbReference type="Proteomes" id="UP000095300"/>
    </source>
</evidence>
<protein>
    <recommendedName>
        <fullName evidence="3">C-type lectin domain-containing protein</fullName>
    </recommendedName>
</protein>
<evidence type="ECO:0000313" key="4">
    <source>
        <dbReference type="EnsemblMetazoa" id="SCAU002232-PA"/>
    </source>
</evidence>
<feature type="signal peptide" evidence="2">
    <location>
        <begin position="1"/>
        <end position="25"/>
    </location>
</feature>
<feature type="chain" id="PRO_5009325531" description="C-type lectin domain-containing protein" evidence="2">
    <location>
        <begin position="26"/>
        <end position="307"/>
    </location>
</feature>
<proteinExistence type="predicted"/>
<name>A0A1I8NUU3_STOCA</name>
<keyword evidence="5" id="KW-1185">Reference proteome</keyword>
<keyword evidence="1" id="KW-1015">Disulfide bond</keyword>
<evidence type="ECO:0000259" key="3">
    <source>
        <dbReference type="PROSITE" id="PS50041"/>
    </source>
</evidence>
<dbReference type="PANTHER" id="PTHR22803">
    <property type="entry name" value="MANNOSE, PHOSPHOLIPASE, LECTIN RECEPTOR RELATED"/>
    <property type="match status" value="1"/>
</dbReference>
<keyword evidence="2" id="KW-0732">Signal</keyword>
<evidence type="ECO:0000256" key="1">
    <source>
        <dbReference type="ARBA" id="ARBA00023157"/>
    </source>
</evidence>
<feature type="domain" description="C-type lectin" evidence="3">
    <location>
        <begin position="32"/>
        <end position="151"/>
    </location>
</feature>
<dbReference type="EnsemblMetazoa" id="SCAU002232-RA">
    <property type="protein sequence ID" value="SCAU002232-PA"/>
    <property type="gene ID" value="SCAU002232"/>
</dbReference>
<accession>A0A1I8NUU3</accession>
<dbReference type="Gene3D" id="3.10.100.10">
    <property type="entry name" value="Mannose-Binding Protein A, subunit A"/>
    <property type="match status" value="1"/>
</dbReference>
<dbReference type="InterPro" id="IPR001304">
    <property type="entry name" value="C-type_lectin-like"/>
</dbReference>
<dbReference type="InterPro" id="IPR016186">
    <property type="entry name" value="C-type_lectin-like/link_sf"/>
</dbReference>
<reference evidence="4" key="1">
    <citation type="submission" date="2020-05" db="UniProtKB">
        <authorList>
            <consortium name="EnsemblMetazoa"/>
        </authorList>
    </citation>
    <scope>IDENTIFICATION</scope>
    <source>
        <strain evidence="4">USDA</strain>
    </source>
</reference>
<dbReference type="SUPFAM" id="SSF56436">
    <property type="entry name" value="C-type lectin-like"/>
    <property type="match status" value="1"/>
</dbReference>
<dbReference type="PROSITE" id="PS50041">
    <property type="entry name" value="C_TYPE_LECTIN_2"/>
    <property type="match status" value="1"/>
</dbReference>
<sequence length="307" mass="34936">MQNTSKILLQFGLILFLGLLDVSSGASWYTASDGRRYLIEATASYNWLQALDKCTRQDLQLVVIDSDSKNKALISLLRSVFGSARDYWIGHHDEFNRKKDKNRGWYSSTSGASISYGYWDSGEPNNFGGTEHCTQIYRKTDYKWNDEDCDKHSFGYICEEHFKTAQCRSQMEAKRTAAQQKNNQLSSDFVKTKNNVNKIMTDTSEDTDNMLTLWESSSQNVMDNFKESLNELIAKKPYLQAVIADVGPAIKALASEAQVEISKLTEQTRQTIAQVQLQTEKSVDSENTAFENIIADHSNEMDRLMVY</sequence>
<dbReference type="InterPro" id="IPR016187">
    <property type="entry name" value="CTDL_fold"/>
</dbReference>